<name>A0ABS3AU25_9BACT</name>
<keyword evidence="4 16" id="KW-0808">Transferase</keyword>
<dbReference type="CDD" id="cd09859">
    <property type="entry name" value="PIN_53EXO"/>
    <property type="match status" value="1"/>
</dbReference>
<dbReference type="InterPro" id="IPR002562">
    <property type="entry name" value="3'-5'_exonuclease_dom"/>
</dbReference>
<dbReference type="PANTHER" id="PTHR10133">
    <property type="entry name" value="DNA POLYMERASE I"/>
    <property type="match status" value="1"/>
</dbReference>
<dbReference type="InterPro" id="IPR043502">
    <property type="entry name" value="DNA/RNA_pol_sf"/>
</dbReference>
<reference evidence="21 22" key="1">
    <citation type="submission" date="2021-02" db="EMBL/GenBank/DDBJ databases">
        <title>Activity-based single-cell genomes from oceanic crustal fluid captures similar information to metagenomic and metatranscriptomic surveys with orders of magnitude less sampling.</title>
        <authorList>
            <person name="D'Angelo T.S."/>
            <person name="Orcutt B.N."/>
        </authorList>
    </citation>
    <scope>NUCLEOTIDE SEQUENCE [LARGE SCALE GENOMIC DNA]</scope>
    <source>
        <strain evidence="21">AH-315-G02</strain>
    </source>
</reference>
<feature type="domain" description="3'-5' exonuclease" evidence="18">
    <location>
        <begin position="295"/>
        <end position="482"/>
    </location>
</feature>
<feature type="domain" description="DNA-directed DNA polymerase family A palm" evidence="20">
    <location>
        <begin position="649"/>
        <end position="855"/>
    </location>
</feature>
<dbReference type="PROSITE" id="PS00447">
    <property type="entry name" value="DNA_POLYMERASE_A"/>
    <property type="match status" value="1"/>
</dbReference>
<dbReference type="SMART" id="SM00474">
    <property type="entry name" value="35EXOc"/>
    <property type="match status" value="1"/>
</dbReference>
<dbReference type="InterPro" id="IPR002421">
    <property type="entry name" value="5-3_exonuclease"/>
</dbReference>
<gene>
    <name evidence="16 21" type="primary">polA</name>
    <name evidence="21" type="ORF">JYU06_00665</name>
</gene>
<dbReference type="InterPro" id="IPR020046">
    <property type="entry name" value="5-3_exonucl_a-hlix_arch_N"/>
</dbReference>
<evidence type="ECO:0000256" key="15">
    <source>
        <dbReference type="NCBIfam" id="TIGR00593"/>
    </source>
</evidence>
<comment type="similarity">
    <text evidence="1 16">Belongs to the DNA polymerase type-A family.</text>
</comment>
<evidence type="ECO:0000256" key="14">
    <source>
        <dbReference type="ARBA" id="ARBA00049244"/>
    </source>
</evidence>
<evidence type="ECO:0000256" key="8">
    <source>
        <dbReference type="ARBA" id="ARBA00022763"/>
    </source>
</evidence>
<dbReference type="InterPro" id="IPR012337">
    <property type="entry name" value="RNaseH-like_sf"/>
</dbReference>
<dbReference type="Gene3D" id="1.20.1060.10">
    <property type="entry name" value="Taq DNA Polymerase, Chain T, domain 4"/>
    <property type="match status" value="1"/>
</dbReference>
<keyword evidence="7" id="KW-0540">Nuclease</keyword>
<dbReference type="Gene3D" id="3.30.70.370">
    <property type="match status" value="1"/>
</dbReference>
<dbReference type="CDD" id="cd08637">
    <property type="entry name" value="DNA_pol_A_pol_I_C"/>
    <property type="match status" value="1"/>
</dbReference>
<dbReference type="EMBL" id="JAFITO010000003">
    <property type="protein sequence ID" value="MBN4068025.1"/>
    <property type="molecule type" value="Genomic_DNA"/>
</dbReference>
<evidence type="ECO:0000256" key="5">
    <source>
        <dbReference type="ARBA" id="ARBA00022695"/>
    </source>
</evidence>
<dbReference type="EC" id="2.7.7.7" evidence="2 15"/>
<dbReference type="SMART" id="SM00279">
    <property type="entry name" value="HhH2"/>
    <property type="match status" value="1"/>
</dbReference>
<evidence type="ECO:0000256" key="4">
    <source>
        <dbReference type="ARBA" id="ARBA00022679"/>
    </source>
</evidence>
<evidence type="ECO:0000256" key="1">
    <source>
        <dbReference type="ARBA" id="ARBA00007705"/>
    </source>
</evidence>
<evidence type="ECO:0000256" key="10">
    <source>
        <dbReference type="ARBA" id="ARBA00022839"/>
    </source>
</evidence>
<keyword evidence="13 16" id="KW-0234">DNA repair</keyword>
<dbReference type="SUPFAM" id="SSF47807">
    <property type="entry name" value="5' to 3' exonuclease, C-terminal subdomain"/>
    <property type="match status" value="1"/>
</dbReference>
<dbReference type="SUPFAM" id="SSF88723">
    <property type="entry name" value="PIN domain-like"/>
    <property type="match status" value="1"/>
</dbReference>
<comment type="function">
    <text evidence="16">In addition to polymerase activity, this DNA polymerase exhibits 3'-5' and 5'-3' exonuclease activity.</text>
</comment>
<keyword evidence="22" id="KW-1185">Reference proteome</keyword>
<evidence type="ECO:0000256" key="13">
    <source>
        <dbReference type="ARBA" id="ARBA00023204"/>
    </source>
</evidence>
<dbReference type="InterPro" id="IPR019760">
    <property type="entry name" value="DNA-dir_DNA_pol_A_CS"/>
</dbReference>
<dbReference type="NCBIfam" id="NF004397">
    <property type="entry name" value="PRK05755.1"/>
    <property type="match status" value="1"/>
</dbReference>
<keyword evidence="17" id="KW-0175">Coiled coil</keyword>
<organism evidence="21 22">
    <name type="scientific">Desulfotalea psychrophila</name>
    <dbReference type="NCBI Taxonomy" id="84980"/>
    <lineage>
        <taxon>Bacteria</taxon>
        <taxon>Pseudomonadati</taxon>
        <taxon>Thermodesulfobacteriota</taxon>
        <taxon>Desulfobulbia</taxon>
        <taxon>Desulfobulbales</taxon>
        <taxon>Desulfocapsaceae</taxon>
        <taxon>Desulfotalea</taxon>
    </lineage>
</organism>
<keyword evidence="11 16" id="KW-0239">DNA-directed DNA polymerase</keyword>
<dbReference type="Gene3D" id="3.30.420.10">
    <property type="entry name" value="Ribonuclease H-like superfamily/Ribonuclease H"/>
    <property type="match status" value="1"/>
</dbReference>
<comment type="catalytic activity">
    <reaction evidence="14 16">
        <text>DNA(n) + a 2'-deoxyribonucleoside 5'-triphosphate = DNA(n+1) + diphosphate</text>
        <dbReference type="Rhea" id="RHEA:22508"/>
        <dbReference type="Rhea" id="RHEA-COMP:17339"/>
        <dbReference type="Rhea" id="RHEA-COMP:17340"/>
        <dbReference type="ChEBI" id="CHEBI:33019"/>
        <dbReference type="ChEBI" id="CHEBI:61560"/>
        <dbReference type="ChEBI" id="CHEBI:173112"/>
        <dbReference type="EC" id="2.7.7.7"/>
    </reaction>
</comment>
<sequence length="890" mass="99719">MTDEVYLVDGSAYIYRAYHAIAPLTNSEGMPTHAVFGFMNILRRLLKDKKPQYLAVAFDMRGPVFRHDIYPNYKANRPPMPEDLAVQIPYIKELVRAMNIPCFETQGIEADDIIASAAQLLSSQGKKVVVVSGDKDLLQLVNEHVVMWDPMKDKVMDIAAVEEKYHVKPEQLLDCYSLMGDSSDNVPGVPGVGPKTVEKLINQYGSLEGVYEELAGMKKSKLKERLEENKEKAFLSRDVIRLKYDAVVPAELSGYLPQEADYEKLNDLYTRLGFSSMVKEESKAIPVPTKGFKLVQTVEELNSVVEHINKAALLVIDTETTSLDVSSAALVGISLCTDLESAWYIPVGHCAEDGCLLEGQLQQATVLDALAPFLESTELPKLGHNIKYDYSVLKKSCNCTMQGPLYDTMIAAYLAQPGRRSLKLDELCLEHDYILTAFDQVVEDPKSENCFAYVGIKQACDYSCEDVYGTLVLWQAYEPLLKEMDQYKLFLDVETPLIPILADMELAGITVSGKVLEHLEEEFQEELDTLREEIHELAGYSFNIQSPKQLGVLLFEELGLPHGRKTKTGYSTDMKVLEKLAHRHEIPAKIMRYRILAKLQSTYVKSLKKLINPESGRVHTSFNQTVTATGRLSSSNPNMQNIPIRTREGNRIRKAFIPRENLVFLSADYSQIDLRVLAHFSQDAALLHAFQNGEDIHARTAAELFSVSPLLLTSEMRRVAKSINFGIVYGMSSFGLSNQLNISRKEASIFIEKYFHLYGGVKEFMGKVVAQAGIDGYVTTLLNRRRMLPDINVKNKTRREFAERTAINTPIQGTAADIIKLAMIKVVPALQKENLSARLLLQIHDELVFELPESELAETQKVVKVAMEGALKLDVPLVVNFEVGKSLAKG</sequence>
<dbReference type="InterPro" id="IPR001098">
    <property type="entry name" value="DNA-dir_DNA_pol_A_palm_dom"/>
</dbReference>
<keyword evidence="12 16" id="KW-0238">DNA-binding</keyword>
<dbReference type="Proteomes" id="UP000717534">
    <property type="component" value="Unassembled WGS sequence"/>
</dbReference>
<evidence type="ECO:0000313" key="22">
    <source>
        <dbReference type="Proteomes" id="UP000717534"/>
    </source>
</evidence>
<evidence type="ECO:0000256" key="16">
    <source>
        <dbReference type="RuleBase" id="RU004460"/>
    </source>
</evidence>
<evidence type="ECO:0000259" key="20">
    <source>
        <dbReference type="SMART" id="SM00482"/>
    </source>
</evidence>
<evidence type="ECO:0000256" key="17">
    <source>
        <dbReference type="SAM" id="Coils"/>
    </source>
</evidence>
<dbReference type="Pfam" id="PF02739">
    <property type="entry name" value="5_3_exonuc_N"/>
    <property type="match status" value="1"/>
</dbReference>
<accession>A0ABS3AU25</accession>
<dbReference type="NCBIfam" id="TIGR00593">
    <property type="entry name" value="pola"/>
    <property type="match status" value="1"/>
</dbReference>
<evidence type="ECO:0000256" key="7">
    <source>
        <dbReference type="ARBA" id="ARBA00022722"/>
    </source>
</evidence>
<dbReference type="Pfam" id="PF00476">
    <property type="entry name" value="DNA_pol_A"/>
    <property type="match status" value="1"/>
</dbReference>
<dbReference type="PRINTS" id="PR00868">
    <property type="entry name" value="DNAPOLI"/>
</dbReference>
<evidence type="ECO:0000259" key="18">
    <source>
        <dbReference type="SMART" id="SM00474"/>
    </source>
</evidence>
<feature type="domain" description="5'-3' exonuclease" evidence="19">
    <location>
        <begin position="3"/>
        <end position="258"/>
    </location>
</feature>
<dbReference type="SMART" id="SM00475">
    <property type="entry name" value="53EXOc"/>
    <property type="match status" value="1"/>
</dbReference>
<dbReference type="InterPro" id="IPR002298">
    <property type="entry name" value="DNA_polymerase_A"/>
</dbReference>
<keyword evidence="10 16" id="KW-0269">Exonuclease</keyword>
<dbReference type="InterPro" id="IPR029060">
    <property type="entry name" value="PIN-like_dom_sf"/>
</dbReference>
<dbReference type="InterPro" id="IPR020045">
    <property type="entry name" value="DNA_polI_H3TH"/>
</dbReference>
<evidence type="ECO:0000256" key="3">
    <source>
        <dbReference type="ARBA" id="ARBA00020311"/>
    </source>
</evidence>
<keyword evidence="9 16" id="KW-0378">Hydrolase</keyword>
<dbReference type="SUPFAM" id="SSF53098">
    <property type="entry name" value="Ribonuclease H-like"/>
    <property type="match status" value="1"/>
</dbReference>
<dbReference type="GO" id="GO:0003887">
    <property type="term" value="F:DNA-directed DNA polymerase activity"/>
    <property type="evidence" value="ECO:0007669"/>
    <property type="project" value="UniProtKB-EC"/>
</dbReference>
<dbReference type="InterPro" id="IPR018320">
    <property type="entry name" value="DNA_polymerase_1"/>
</dbReference>
<comment type="caution">
    <text evidence="21">The sequence shown here is derived from an EMBL/GenBank/DDBJ whole genome shotgun (WGS) entry which is preliminary data.</text>
</comment>
<protein>
    <recommendedName>
        <fullName evidence="3 15">DNA polymerase I</fullName>
        <ecNumber evidence="2 15">2.7.7.7</ecNumber>
    </recommendedName>
</protein>
<evidence type="ECO:0000256" key="2">
    <source>
        <dbReference type="ARBA" id="ARBA00012417"/>
    </source>
</evidence>
<dbReference type="SUPFAM" id="SSF56672">
    <property type="entry name" value="DNA/RNA polymerases"/>
    <property type="match status" value="1"/>
</dbReference>
<evidence type="ECO:0000256" key="6">
    <source>
        <dbReference type="ARBA" id="ARBA00022705"/>
    </source>
</evidence>
<dbReference type="Gene3D" id="1.10.150.20">
    <property type="entry name" value="5' to 3' exonuclease, C-terminal subdomain"/>
    <property type="match status" value="2"/>
</dbReference>
<evidence type="ECO:0000259" key="19">
    <source>
        <dbReference type="SMART" id="SM00475"/>
    </source>
</evidence>
<keyword evidence="6 16" id="KW-0235">DNA replication</keyword>
<dbReference type="PANTHER" id="PTHR10133:SF27">
    <property type="entry name" value="DNA POLYMERASE NU"/>
    <property type="match status" value="1"/>
</dbReference>
<keyword evidence="5 16" id="KW-0548">Nucleotidyltransferase</keyword>
<evidence type="ECO:0000313" key="21">
    <source>
        <dbReference type="EMBL" id="MBN4068025.1"/>
    </source>
</evidence>
<dbReference type="SMART" id="SM00482">
    <property type="entry name" value="POLAc"/>
    <property type="match status" value="1"/>
</dbReference>
<dbReference type="CDD" id="cd06139">
    <property type="entry name" value="DNA_polA_I_Ecoli_like_exo"/>
    <property type="match status" value="1"/>
</dbReference>
<dbReference type="InterPro" id="IPR008918">
    <property type="entry name" value="HhH2"/>
</dbReference>
<dbReference type="InterPro" id="IPR036279">
    <property type="entry name" value="5-3_exonuclease_C_sf"/>
</dbReference>
<dbReference type="Gene3D" id="3.40.50.1010">
    <property type="entry name" value="5'-nuclease"/>
    <property type="match status" value="1"/>
</dbReference>
<dbReference type="CDD" id="cd09898">
    <property type="entry name" value="H3TH_53EXO"/>
    <property type="match status" value="1"/>
</dbReference>
<proteinExistence type="inferred from homology"/>
<evidence type="ECO:0000256" key="12">
    <source>
        <dbReference type="ARBA" id="ARBA00023125"/>
    </source>
</evidence>
<dbReference type="Pfam" id="PF01612">
    <property type="entry name" value="DNA_pol_A_exo1"/>
    <property type="match status" value="1"/>
</dbReference>
<evidence type="ECO:0000256" key="9">
    <source>
        <dbReference type="ARBA" id="ARBA00022801"/>
    </source>
</evidence>
<dbReference type="InterPro" id="IPR036397">
    <property type="entry name" value="RNaseH_sf"/>
</dbReference>
<evidence type="ECO:0000256" key="11">
    <source>
        <dbReference type="ARBA" id="ARBA00022932"/>
    </source>
</evidence>
<feature type="coiled-coil region" evidence="17">
    <location>
        <begin position="513"/>
        <end position="540"/>
    </location>
</feature>
<keyword evidence="8 16" id="KW-0227">DNA damage</keyword>
<dbReference type="Pfam" id="PF01367">
    <property type="entry name" value="5_3_exonuc"/>
    <property type="match status" value="1"/>
</dbReference>